<gene>
    <name evidence="2" type="ORF">OUZ56_016630</name>
</gene>
<feature type="region of interest" description="Disordered" evidence="1">
    <location>
        <begin position="1"/>
        <end position="28"/>
    </location>
</feature>
<keyword evidence="3" id="KW-1185">Reference proteome</keyword>
<sequence length="98" mass="10855">MRSQDQPEKADNPNAWKPKGSSAKSEDVVDESVFASIYTKMCLARSTKDVPSSSNPAETVNFCKLVLSLCQKEFEMDSAGSVEAEKKRIELKPLKQNT</sequence>
<dbReference type="EMBL" id="JAOYFB010000038">
    <property type="protein sequence ID" value="KAK4027588.1"/>
    <property type="molecule type" value="Genomic_DNA"/>
</dbReference>
<dbReference type="Gene3D" id="1.25.40.180">
    <property type="match status" value="1"/>
</dbReference>
<evidence type="ECO:0000313" key="2">
    <source>
        <dbReference type="EMBL" id="KAK4027588.1"/>
    </source>
</evidence>
<evidence type="ECO:0000256" key="1">
    <source>
        <dbReference type="SAM" id="MobiDB-lite"/>
    </source>
</evidence>
<proteinExistence type="predicted"/>
<evidence type="ECO:0000313" key="3">
    <source>
        <dbReference type="Proteomes" id="UP001234178"/>
    </source>
</evidence>
<feature type="compositionally biased region" description="Basic and acidic residues" evidence="1">
    <location>
        <begin position="1"/>
        <end position="11"/>
    </location>
</feature>
<dbReference type="Proteomes" id="UP001234178">
    <property type="component" value="Unassembled WGS sequence"/>
</dbReference>
<name>A0ABR0AR33_9CRUS</name>
<comment type="caution">
    <text evidence="2">The sequence shown here is derived from an EMBL/GenBank/DDBJ whole genome shotgun (WGS) entry which is preliminary data.</text>
</comment>
<protein>
    <submittedName>
        <fullName evidence="2">Uncharacterized protein</fullName>
    </submittedName>
</protein>
<accession>A0ABR0AR33</accession>
<organism evidence="2 3">
    <name type="scientific">Daphnia magna</name>
    <dbReference type="NCBI Taxonomy" id="35525"/>
    <lineage>
        <taxon>Eukaryota</taxon>
        <taxon>Metazoa</taxon>
        <taxon>Ecdysozoa</taxon>
        <taxon>Arthropoda</taxon>
        <taxon>Crustacea</taxon>
        <taxon>Branchiopoda</taxon>
        <taxon>Diplostraca</taxon>
        <taxon>Cladocera</taxon>
        <taxon>Anomopoda</taxon>
        <taxon>Daphniidae</taxon>
        <taxon>Daphnia</taxon>
    </lineage>
</organism>
<reference evidence="2 3" key="1">
    <citation type="journal article" date="2023" name="Nucleic Acids Res.">
        <title>The hologenome of Daphnia magna reveals possible DNA methylation and microbiome-mediated evolution of the host genome.</title>
        <authorList>
            <person name="Chaturvedi A."/>
            <person name="Li X."/>
            <person name="Dhandapani V."/>
            <person name="Marshall H."/>
            <person name="Kissane S."/>
            <person name="Cuenca-Cambronero M."/>
            <person name="Asole G."/>
            <person name="Calvet F."/>
            <person name="Ruiz-Romero M."/>
            <person name="Marangio P."/>
            <person name="Guigo R."/>
            <person name="Rago D."/>
            <person name="Mirbahai L."/>
            <person name="Eastwood N."/>
            <person name="Colbourne J.K."/>
            <person name="Zhou J."/>
            <person name="Mallon E."/>
            <person name="Orsini L."/>
        </authorList>
    </citation>
    <scope>NUCLEOTIDE SEQUENCE [LARGE SCALE GENOMIC DNA]</scope>
    <source>
        <strain evidence="2">LRV0_1</strain>
    </source>
</reference>